<dbReference type="Pfam" id="PF21948">
    <property type="entry name" value="LplA-B_cat"/>
    <property type="match status" value="1"/>
</dbReference>
<dbReference type="InterPro" id="IPR045864">
    <property type="entry name" value="aa-tRNA-synth_II/BPL/LPL"/>
</dbReference>
<accession>A0A1H8NX03</accession>
<dbReference type="PANTHER" id="PTHR43679:SF2">
    <property type="entry name" value="OCTANOYL-[GCVH]:PROTEIN N-OCTANOYLTRANSFERASE"/>
    <property type="match status" value="1"/>
</dbReference>
<dbReference type="Gene3D" id="3.30.930.10">
    <property type="entry name" value="Bira Bifunctional Protein, Domain 2"/>
    <property type="match status" value="1"/>
</dbReference>
<evidence type="ECO:0000259" key="1">
    <source>
        <dbReference type="PROSITE" id="PS51733"/>
    </source>
</evidence>
<reference evidence="3" key="1">
    <citation type="submission" date="2016-10" db="EMBL/GenBank/DDBJ databases">
        <authorList>
            <person name="Varghese N."/>
            <person name="Submissions S."/>
        </authorList>
    </citation>
    <scope>NUCLEOTIDE SEQUENCE [LARGE SCALE GENOMIC DNA]</scope>
    <source>
        <strain evidence="3">IBRC-M 10043</strain>
    </source>
</reference>
<dbReference type="InterPro" id="IPR004143">
    <property type="entry name" value="BPL_LPL_catalytic"/>
</dbReference>
<dbReference type="EMBL" id="FOCX01000011">
    <property type="protein sequence ID" value="SEO34166.1"/>
    <property type="molecule type" value="Genomic_DNA"/>
</dbReference>
<dbReference type="GO" id="GO:0016874">
    <property type="term" value="F:ligase activity"/>
    <property type="evidence" value="ECO:0007669"/>
    <property type="project" value="UniProtKB-KW"/>
</dbReference>
<dbReference type="PANTHER" id="PTHR43679">
    <property type="entry name" value="OCTANOYLTRANSFERASE LIPM-RELATED"/>
    <property type="match status" value="1"/>
</dbReference>
<feature type="domain" description="BPL/LPL catalytic" evidence="1">
    <location>
        <begin position="27"/>
        <end position="223"/>
    </location>
</feature>
<dbReference type="PROSITE" id="PS51733">
    <property type="entry name" value="BPL_LPL_CATALYTIC"/>
    <property type="match status" value="1"/>
</dbReference>
<keyword evidence="2" id="KW-0436">Ligase</keyword>
<organism evidence="2 3">
    <name type="scientific">Halorientalis persicus</name>
    <dbReference type="NCBI Taxonomy" id="1367881"/>
    <lineage>
        <taxon>Archaea</taxon>
        <taxon>Methanobacteriati</taxon>
        <taxon>Methanobacteriota</taxon>
        <taxon>Stenosarchaea group</taxon>
        <taxon>Halobacteria</taxon>
        <taxon>Halobacteriales</taxon>
        <taxon>Haloarculaceae</taxon>
        <taxon>Halorientalis</taxon>
    </lineage>
</organism>
<name>A0A1H8NX03_9EURY</name>
<dbReference type="RefSeq" id="WP_092660708.1">
    <property type="nucleotide sequence ID" value="NZ_FOCX01000011.1"/>
</dbReference>
<sequence length="237" mass="25505">MRVVRGRGEDAEADRAVTQFLIEHAGTADEPAVRVWRPHRQVAFGPRDTNSEGYEAAVAAAREREFPVCERRVGGRPVAYTGDTIAFARIEPVEDDERQGVDERYAAVRVDVRDALREIGVDAERGEPENAFCPGSYSLQAAGGKVCGIAQRVTGDAALVAGVVVVDGHDEIGSVLEPVYDALDVPFDPDTVGSIERAGGEVDPVAIIMRIEDALVGDHLGSVEWVDDLPTVEWAGE</sequence>
<dbReference type="OrthoDB" id="192160at2157"/>
<dbReference type="Proteomes" id="UP000198775">
    <property type="component" value="Unassembled WGS sequence"/>
</dbReference>
<evidence type="ECO:0000313" key="2">
    <source>
        <dbReference type="EMBL" id="SEO34166.1"/>
    </source>
</evidence>
<gene>
    <name evidence="2" type="ORF">SAMN05216388_101179</name>
</gene>
<evidence type="ECO:0000313" key="3">
    <source>
        <dbReference type="Proteomes" id="UP000198775"/>
    </source>
</evidence>
<dbReference type="InterPro" id="IPR050664">
    <property type="entry name" value="Octanoyltrans_LipM/LipL"/>
</dbReference>
<protein>
    <submittedName>
        <fullName evidence="2">Lipoate-protein ligase A</fullName>
    </submittedName>
</protein>
<proteinExistence type="predicted"/>
<keyword evidence="3" id="KW-1185">Reference proteome</keyword>
<dbReference type="SUPFAM" id="SSF55681">
    <property type="entry name" value="Class II aaRS and biotin synthetases"/>
    <property type="match status" value="1"/>
</dbReference>
<dbReference type="AlphaFoldDB" id="A0A1H8NX03"/>